<dbReference type="EMBL" id="JBDODL010001335">
    <property type="protein sequence ID" value="MES1921419.1"/>
    <property type="molecule type" value="Genomic_DNA"/>
</dbReference>
<feature type="transmembrane region" description="Helical" evidence="1">
    <location>
        <begin position="236"/>
        <end position="260"/>
    </location>
</feature>
<comment type="caution">
    <text evidence="2">The sequence shown here is derived from an EMBL/GenBank/DDBJ whole genome shotgun (WGS) entry which is preliminary data.</text>
</comment>
<dbReference type="Proteomes" id="UP001439008">
    <property type="component" value="Unassembled WGS sequence"/>
</dbReference>
<feature type="transmembrane region" description="Helical" evidence="1">
    <location>
        <begin position="428"/>
        <end position="449"/>
    </location>
</feature>
<gene>
    <name evidence="2" type="ORF">MHBO_002951</name>
</gene>
<feature type="transmembrane region" description="Helical" evidence="1">
    <location>
        <begin position="267"/>
        <end position="285"/>
    </location>
</feature>
<sequence>PGRIHFSLFNFANDPKGGQIHLTVRSERVEYSYNIKIRYTKQSVKACAEQNKWFDRFTGECRDCDETGVFCPGVGISVPRLGFWAPDENAIPVVCPNRFACSETDYLLTESFDTECNDAGVRNGYLCDNCGAGTYRDIFVCKDCVGGKKSSGEVVPLAVSIVFYSVVAVCSVISVKIKATIFIAFVIVSQLSLIFRTLLSFKNIPFLSFLDILNFNISYLRQFCSNNSLFNLVSAFWLQTAFLVSVMAIFCIPMAIKWLIYKNRLSLKLVPSILNGLFFANVLIYKSVASMSVKIVGCARFPWGAEPDDLTERFCPDGGYFFSMAMGIMLMLAHTVGLPCFVAWRMQKMTAKNGEENKFFSGMFGFLVYFLRPQLTLFVLFIFGMDIFLAIDPVLYGSLGIYGAVVTIPFGAFLLLVTFLWPFKSDLFNLASIGIYTLMIAIIVLLLFVSKNDFHLYRDSSSLATIVTFVLCGITALMVLIVAFKFYNSYKRNKNDIEQE</sequence>
<feature type="transmembrane region" description="Helical" evidence="1">
    <location>
        <begin position="461"/>
        <end position="484"/>
    </location>
</feature>
<feature type="non-terminal residue" evidence="2">
    <location>
        <position position="500"/>
    </location>
</feature>
<feature type="transmembrane region" description="Helical" evidence="1">
    <location>
        <begin position="364"/>
        <end position="389"/>
    </location>
</feature>
<evidence type="ECO:0000313" key="2">
    <source>
        <dbReference type="EMBL" id="MES1921419.1"/>
    </source>
</evidence>
<keyword evidence="1" id="KW-1133">Transmembrane helix</keyword>
<feature type="transmembrane region" description="Helical" evidence="1">
    <location>
        <begin position="180"/>
        <end position="199"/>
    </location>
</feature>
<evidence type="ECO:0000256" key="1">
    <source>
        <dbReference type="SAM" id="Phobius"/>
    </source>
</evidence>
<protein>
    <submittedName>
        <fullName evidence="2">Uncharacterized protein</fullName>
    </submittedName>
</protein>
<evidence type="ECO:0000313" key="3">
    <source>
        <dbReference type="Proteomes" id="UP001439008"/>
    </source>
</evidence>
<accession>A0ABV2APN0</accession>
<keyword evidence="1" id="KW-0472">Membrane</keyword>
<keyword evidence="1" id="KW-0812">Transmembrane</keyword>
<proteinExistence type="predicted"/>
<organism evidence="2 3">
    <name type="scientific">Bonamia ostreae</name>
    <dbReference type="NCBI Taxonomy" id="126728"/>
    <lineage>
        <taxon>Eukaryota</taxon>
        <taxon>Sar</taxon>
        <taxon>Rhizaria</taxon>
        <taxon>Endomyxa</taxon>
        <taxon>Ascetosporea</taxon>
        <taxon>Haplosporida</taxon>
        <taxon>Bonamia</taxon>
    </lineage>
</organism>
<feature type="non-terminal residue" evidence="2">
    <location>
        <position position="1"/>
    </location>
</feature>
<keyword evidence="3" id="KW-1185">Reference proteome</keyword>
<reference evidence="2 3" key="1">
    <citation type="journal article" date="2024" name="BMC Biol.">
        <title>Comparative genomics of Ascetosporea gives new insight into the evolutionary basis for animal parasitism in Rhizaria.</title>
        <authorList>
            <person name="Hiltunen Thoren M."/>
            <person name="Onut-Brannstrom I."/>
            <person name="Alfjorden A."/>
            <person name="Peckova H."/>
            <person name="Swords F."/>
            <person name="Hooper C."/>
            <person name="Holzer A.S."/>
            <person name="Bass D."/>
            <person name="Burki F."/>
        </authorList>
    </citation>
    <scope>NUCLEOTIDE SEQUENCE [LARGE SCALE GENOMIC DNA]</scope>
    <source>
        <strain evidence="2">20-A016</strain>
    </source>
</reference>
<name>A0ABV2APN0_9EUKA</name>
<feature type="transmembrane region" description="Helical" evidence="1">
    <location>
        <begin position="154"/>
        <end position="173"/>
    </location>
</feature>
<feature type="transmembrane region" description="Helical" evidence="1">
    <location>
        <begin position="401"/>
        <end position="421"/>
    </location>
</feature>
<feature type="transmembrane region" description="Helical" evidence="1">
    <location>
        <begin position="320"/>
        <end position="344"/>
    </location>
</feature>